<accession>A0A9P8L8X2</accession>
<dbReference type="Proteomes" id="UP000750711">
    <property type="component" value="Unassembled WGS sequence"/>
</dbReference>
<organism evidence="1 2">
    <name type="scientific">Trichoglossum hirsutum</name>
    <dbReference type="NCBI Taxonomy" id="265104"/>
    <lineage>
        <taxon>Eukaryota</taxon>
        <taxon>Fungi</taxon>
        <taxon>Dikarya</taxon>
        <taxon>Ascomycota</taxon>
        <taxon>Pezizomycotina</taxon>
        <taxon>Geoglossomycetes</taxon>
        <taxon>Geoglossales</taxon>
        <taxon>Geoglossaceae</taxon>
        <taxon>Trichoglossum</taxon>
    </lineage>
</organism>
<evidence type="ECO:0000313" key="1">
    <source>
        <dbReference type="EMBL" id="KAH0556478.1"/>
    </source>
</evidence>
<evidence type="ECO:0000313" key="2">
    <source>
        <dbReference type="Proteomes" id="UP000750711"/>
    </source>
</evidence>
<comment type="caution">
    <text evidence="1">The sequence shown here is derived from an EMBL/GenBank/DDBJ whole genome shotgun (WGS) entry which is preliminary data.</text>
</comment>
<reference evidence="1" key="1">
    <citation type="submission" date="2021-03" db="EMBL/GenBank/DDBJ databases">
        <title>Comparative genomics and phylogenomic investigation of the class Geoglossomycetes provide insights into ecological specialization and systematics.</title>
        <authorList>
            <person name="Melie T."/>
            <person name="Pirro S."/>
            <person name="Miller A.N."/>
            <person name="Quandt A."/>
        </authorList>
    </citation>
    <scope>NUCLEOTIDE SEQUENCE</scope>
    <source>
        <strain evidence="1">CAQ_001_2017</strain>
    </source>
</reference>
<dbReference type="InterPro" id="IPR032710">
    <property type="entry name" value="NTF2-like_dom_sf"/>
</dbReference>
<gene>
    <name evidence="1" type="ORF">GP486_005620</name>
</gene>
<protein>
    <recommendedName>
        <fullName evidence="3">SnoaL-like domain-containing protein</fullName>
    </recommendedName>
</protein>
<dbReference type="SUPFAM" id="SSF54427">
    <property type="entry name" value="NTF2-like"/>
    <property type="match status" value="1"/>
</dbReference>
<dbReference type="AlphaFoldDB" id="A0A9P8L8X2"/>
<proteinExistence type="predicted"/>
<name>A0A9P8L8X2_9PEZI</name>
<evidence type="ECO:0008006" key="3">
    <source>
        <dbReference type="Google" id="ProtNLM"/>
    </source>
</evidence>
<sequence>MAPTPKEIRDLFDKIYGVGANHPHELISNHVAKNAKVHIIGEEYKNVTDVHDLERLFAPVTGAIDKTKPRHTELVRVIGGGDDQWAALEFVSTGTNTNGKPYHHENCIILRFGEDGKVVEGKAYLDTYLVHGYISGKQS</sequence>
<dbReference type="EMBL" id="JAGHQM010001084">
    <property type="protein sequence ID" value="KAH0556478.1"/>
    <property type="molecule type" value="Genomic_DNA"/>
</dbReference>
<keyword evidence="2" id="KW-1185">Reference proteome</keyword>
<dbReference type="Gene3D" id="3.10.450.50">
    <property type="match status" value="1"/>
</dbReference>